<dbReference type="PANTHER" id="PTHR39324:SF1">
    <property type="entry name" value="CALCIUM DODECIN"/>
    <property type="match status" value="1"/>
</dbReference>
<dbReference type="Pfam" id="PF07311">
    <property type="entry name" value="Dodecin"/>
    <property type="match status" value="1"/>
</dbReference>
<dbReference type="Gene3D" id="3.30.1660.10">
    <property type="entry name" value="Flavin-binding protein dodecin"/>
    <property type="match status" value="1"/>
</dbReference>
<comment type="caution">
    <text evidence="1">The sequence shown here is derived from an EMBL/GenBank/DDBJ whole genome shotgun (WGS) entry which is preliminary data.</text>
</comment>
<accession>X1TAN9</accession>
<organism evidence="1">
    <name type="scientific">marine sediment metagenome</name>
    <dbReference type="NCBI Taxonomy" id="412755"/>
    <lineage>
        <taxon>unclassified sequences</taxon>
        <taxon>metagenomes</taxon>
        <taxon>ecological metagenomes</taxon>
    </lineage>
</organism>
<sequence length="68" mass="7689">MGSVYKIVEIVGTSEKSWEDAARVALETASKSIEEIRIAEVNKLDIKVGKDAKLIFRTKLDISFKYKK</sequence>
<dbReference type="SUPFAM" id="SSF89807">
    <property type="entry name" value="Dodecin-like"/>
    <property type="match status" value="1"/>
</dbReference>
<dbReference type="PANTHER" id="PTHR39324">
    <property type="entry name" value="CALCIUM DODECIN"/>
    <property type="match status" value="1"/>
</dbReference>
<name>X1TAN9_9ZZZZ</name>
<dbReference type="InterPro" id="IPR036694">
    <property type="entry name" value="Dodecin-like_sf"/>
</dbReference>
<proteinExistence type="predicted"/>
<reference evidence="1" key="1">
    <citation type="journal article" date="2014" name="Front. Microbiol.">
        <title>High frequency of phylogenetically diverse reductive dehalogenase-homologous genes in deep subseafloor sedimentary metagenomes.</title>
        <authorList>
            <person name="Kawai M."/>
            <person name="Futagami T."/>
            <person name="Toyoda A."/>
            <person name="Takaki Y."/>
            <person name="Nishi S."/>
            <person name="Hori S."/>
            <person name="Arai W."/>
            <person name="Tsubouchi T."/>
            <person name="Morono Y."/>
            <person name="Uchiyama I."/>
            <person name="Ito T."/>
            <person name="Fujiyama A."/>
            <person name="Inagaki F."/>
            <person name="Takami H."/>
        </authorList>
    </citation>
    <scope>NUCLEOTIDE SEQUENCE</scope>
    <source>
        <strain evidence="1">Expedition CK06-06</strain>
    </source>
</reference>
<evidence type="ECO:0008006" key="2">
    <source>
        <dbReference type="Google" id="ProtNLM"/>
    </source>
</evidence>
<dbReference type="AlphaFoldDB" id="X1TAN9"/>
<evidence type="ECO:0000313" key="1">
    <source>
        <dbReference type="EMBL" id="GAI84610.1"/>
    </source>
</evidence>
<dbReference type="EMBL" id="BARW01007098">
    <property type="protein sequence ID" value="GAI84610.1"/>
    <property type="molecule type" value="Genomic_DNA"/>
</dbReference>
<gene>
    <name evidence="1" type="ORF">S12H4_14854</name>
</gene>
<dbReference type="InterPro" id="IPR025543">
    <property type="entry name" value="Dodecin-like"/>
</dbReference>
<protein>
    <recommendedName>
        <fullName evidence="2">Transporter</fullName>
    </recommendedName>
</protein>
<dbReference type="InterPro" id="IPR009923">
    <property type="entry name" value="Dodecin"/>
</dbReference>